<dbReference type="EMBL" id="META01000006">
    <property type="protein sequence ID" value="OGB74028.1"/>
    <property type="molecule type" value="Genomic_DNA"/>
</dbReference>
<reference evidence="18 19" key="1">
    <citation type="journal article" date="2016" name="Nat. Commun.">
        <title>Thousands of microbial genomes shed light on interconnected biogeochemical processes in an aquifer system.</title>
        <authorList>
            <person name="Anantharaman K."/>
            <person name="Brown C.T."/>
            <person name="Hug L.A."/>
            <person name="Sharon I."/>
            <person name="Castelle C.J."/>
            <person name="Probst A.J."/>
            <person name="Thomas B.C."/>
            <person name="Singh A."/>
            <person name="Wilkins M.J."/>
            <person name="Karaoz U."/>
            <person name="Brodie E.L."/>
            <person name="Williams K.H."/>
            <person name="Hubbard S.S."/>
            <person name="Banfield J.F."/>
        </authorList>
    </citation>
    <scope>NUCLEOTIDE SEQUENCE [LARGE SCALE GENOMIC DNA]</scope>
</reference>
<dbReference type="Gene3D" id="3.30.465.10">
    <property type="match status" value="1"/>
</dbReference>
<sequence length="305" mass="33569">MHKYRQFIKVYPGCTKEQARLSRYCTMKVGGPADLLVEANTPDELISAVKLSRKLGIRYFVLAGGSNIIFDDRGFRGLVIRYLADQVILDPIRKVVEVGAGCRLSKLVKQLADKNFGGIDFLANIPGSVGGAVVGNAGCYGQDVSHVLKDATIFNVKTSRTLVLPPQQLGFTYRNSKLKQKPHLLVLSARLKVNPDRRQRILKVIEKERQLRWVKHPHAPSVGSFFKNPPGIAAWKLIDAAGMRGVTLGGARVSAKHSNHLINYRRAKAKDILKLAAKVRSAVRAKTGVVLEPEARFISETGAIT</sequence>
<dbReference type="InterPro" id="IPR006094">
    <property type="entry name" value="Oxid_FAD_bind_N"/>
</dbReference>
<dbReference type="STRING" id="1798535.A2V68_01515"/>
<dbReference type="InterPro" id="IPR016169">
    <property type="entry name" value="FAD-bd_PCMH_sub2"/>
</dbReference>
<dbReference type="InterPro" id="IPR036318">
    <property type="entry name" value="FAD-bd_PCMH-like_sf"/>
</dbReference>
<comment type="cofactor">
    <cofactor evidence="1 16">
        <name>FAD</name>
        <dbReference type="ChEBI" id="CHEBI:57692"/>
    </cofactor>
</comment>
<evidence type="ECO:0000256" key="14">
    <source>
        <dbReference type="ARBA" id="ARBA00023316"/>
    </source>
</evidence>
<dbReference type="InterPro" id="IPR003170">
    <property type="entry name" value="MurB"/>
</dbReference>
<feature type="domain" description="FAD-binding PCMH-type" evidence="17">
    <location>
        <begin position="29"/>
        <end position="196"/>
    </location>
</feature>
<protein>
    <recommendedName>
        <fullName evidence="16">UDP-N-acetylenolpyruvoylglucosamine reductase</fullName>
        <ecNumber evidence="16">1.3.1.98</ecNumber>
    </recommendedName>
    <alternativeName>
        <fullName evidence="16">UDP-N-acetylmuramate dehydrogenase</fullName>
    </alternativeName>
</protein>
<comment type="catalytic activity">
    <reaction evidence="15 16">
        <text>UDP-N-acetyl-alpha-D-muramate + NADP(+) = UDP-N-acetyl-3-O-(1-carboxyvinyl)-alpha-D-glucosamine + NADPH + H(+)</text>
        <dbReference type="Rhea" id="RHEA:12248"/>
        <dbReference type="ChEBI" id="CHEBI:15378"/>
        <dbReference type="ChEBI" id="CHEBI:57783"/>
        <dbReference type="ChEBI" id="CHEBI:58349"/>
        <dbReference type="ChEBI" id="CHEBI:68483"/>
        <dbReference type="ChEBI" id="CHEBI:70757"/>
        <dbReference type="EC" id="1.3.1.98"/>
    </reaction>
</comment>
<dbReference type="PROSITE" id="PS51387">
    <property type="entry name" value="FAD_PCMH"/>
    <property type="match status" value="1"/>
</dbReference>
<evidence type="ECO:0000256" key="16">
    <source>
        <dbReference type="HAMAP-Rule" id="MF_00037"/>
    </source>
</evidence>
<dbReference type="InterPro" id="IPR016166">
    <property type="entry name" value="FAD-bd_PCMH"/>
</dbReference>
<dbReference type="GO" id="GO:0009252">
    <property type="term" value="P:peptidoglycan biosynthetic process"/>
    <property type="evidence" value="ECO:0007669"/>
    <property type="project" value="UniProtKB-UniRule"/>
</dbReference>
<dbReference type="InterPro" id="IPR036635">
    <property type="entry name" value="MurB_C_sf"/>
</dbReference>
<feature type="active site" evidence="16">
    <location>
        <position position="294"/>
    </location>
</feature>
<dbReference type="NCBIfam" id="TIGR00179">
    <property type="entry name" value="murB"/>
    <property type="match status" value="1"/>
</dbReference>
<keyword evidence="11 16" id="KW-0573">Peptidoglycan synthesis</keyword>
<dbReference type="Proteomes" id="UP000176651">
    <property type="component" value="Unassembled WGS sequence"/>
</dbReference>
<evidence type="ECO:0000256" key="15">
    <source>
        <dbReference type="ARBA" id="ARBA00048914"/>
    </source>
</evidence>
<comment type="function">
    <text evidence="2 16">Cell wall formation.</text>
</comment>
<dbReference type="NCBIfam" id="NF010480">
    <property type="entry name" value="PRK13905.1"/>
    <property type="match status" value="1"/>
</dbReference>
<dbReference type="GO" id="GO:0008762">
    <property type="term" value="F:UDP-N-acetylmuramate dehydrogenase activity"/>
    <property type="evidence" value="ECO:0007669"/>
    <property type="project" value="UniProtKB-UniRule"/>
</dbReference>
<proteinExistence type="inferred from homology"/>
<dbReference type="Gene3D" id="3.90.78.10">
    <property type="entry name" value="UDP-N-acetylenolpyruvoylglucosamine reductase, C-terminal domain"/>
    <property type="match status" value="1"/>
</dbReference>
<dbReference type="GO" id="GO:0008360">
    <property type="term" value="P:regulation of cell shape"/>
    <property type="evidence" value="ECO:0007669"/>
    <property type="project" value="UniProtKB-KW"/>
</dbReference>
<dbReference type="UniPathway" id="UPA00219"/>
<comment type="caution">
    <text evidence="18">The sequence shown here is derived from an EMBL/GenBank/DDBJ whole genome shotgun (WGS) entry which is preliminary data.</text>
</comment>
<comment type="pathway">
    <text evidence="4 16">Cell wall biogenesis; peptidoglycan biosynthesis.</text>
</comment>
<evidence type="ECO:0000256" key="5">
    <source>
        <dbReference type="ARBA" id="ARBA00022490"/>
    </source>
</evidence>
<evidence type="ECO:0000256" key="4">
    <source>
        <dbReference type="ARBA" id="ARBA00004752"/>
    </source>
</evidence>
<comment type="subcellular location">
    <subcellularLocation>
        <location evidence="3 16">Cytoplasm</location>
    </subcellularLocation>
</comment>
<evidence type="ECO:0000256" key="3">
    <source>
        <dbReference type="ARBA" id="ARBA00004496"/>
    </source>
</evidence>
<keyword evidence="9 16" id="KW-0521">NADP</keyword>
<evidence type="ECO:0000256" key="13">
    <source>
        <dbReference type="ARBA" id="ARBA00023306"/>
    </source>
</evidence>
<accession>A0A1F4NRX8</accession>
<keyword evidence="14 16" id="KW-0961">Cell wall biogenesis/degradation</keyword>
<dbReference type="Pfam" id="PF02873">
    <property type="entry name" value="MurB_C"/>
    <property type="match status" value="1"/>
</dbReference>
<dbReference type="PANTHER" id="PTHR21071:SF4">
    <property type="entry name" value="UDP-N-ACETYLENOLPYRUVOYLGLUCOSAMINE REDUCTASE"/>
    <property type="match status" value="1"/>
</dbReference>
<dbReference type="EC" id="1.3.1.98" evidence="16"/>
<dbReference type="Pfam" id="PF01565">
    <property type="entry name" value="FAD_binding_4"/>
    <property type="match status" value="1"/>
</dbReference>
<evidence type="ECO:0000313" key="18">
    <source>
        <dbReference type="EMBL" id="OGB74028.1"/>
    </source>
</evidence>
<evidence type="ECO:0000259" key="17">
    <source>
        <dbReference type="PROSITE" id="PS51387"/>
    </source>
</evidence>
<dbReference type="GO" id="GO:0005829">
    <property type="term" value="C:cytosol"/>
    <property type="evidence" value="ECO:0007669"/>
    <property type="project" value="TreeGrafter"/>
</dbReference>
<keyword evidence="7 16" id="KW-0285">Flavoprotein</keyword>
<dbReference type="GO" id="GO:0071555">
    <property type="term" value="P:cell wall organization"/>
    <property type="evidence" value="ECO:0007669"/>
    <property type="project" value="UniProtKB-KW"/>
</dbReference>
<dbReference type="Gene3D" id="3.30.43.10">
    <property type="entry name" value="Uridine Diphospho-n-acetylenolpyruvylglucosamine Reductase, domain 2"/>
    <property type="match status" value="1"/>
</dbReference>
<dbReference type="InterPro" id="IPR016167">
    <property type="entry name" value="FAD-bd_PCMH_sub1"/>
</dbReference>
<keyword evidence="13 16" id="KW-0131">Cell cycle</keyword>
<dbReference type="GO" id="GO:0051301">
    <property type="term" value="P:cell division"/>
    <property type="evidence" value="ECO:0007669"/>
    <property type="project" value="UniProtKB-KW"/>
</dbReference>
<organism evidence="18 19">
    <name type="scientific">candidate division Kazan bacterium RBG_13_50_9</name>
    <dbReference type="NCBI Taxonomy" id="1798535"/>
    <lineage>
        <taxon>Bacteria</taxon>
        <taxon>Bacteria division Kazan-3B-28</taxon>
    </lineage>
</organism>
<evidence type="ECO:0000256" key="12">
    <source>
        <dbReference type="ARBA" id="ARBA00023002"/>
    </source>
</evidence>
<dbReference type="HAMAP" id="MF_00037">
    <property type="entry name" value="MurB"/>
    <property type="match status" value="1"/>
</dbReference>
<keyword evidence="10 16" id="KW-0133">Cell shape</keyword>
<dbReference type="PANTHER" id="PTHR21071">
    <property type="entry name" value="UDP-N-ACETYLENOLPYRUVOYLGLUCOSAMINE REDUCTASE"/>
    <property type="match status" value="1"/>
</dbReference>
<gene>
    <name evidence="16" type="primary">murB</name>
    <name evidence="18" type="ORF">A2V68_01515</name>
</gene>
<feature type="active site" description="Proton donor" evidence="16">
    <location>
        <position position="224"/>
    </location>
</feature>
<dbReference type="AlphaFoldDB" id="A0A1F4NRX8"/>
<keyword evidence="12 16" id="KW-0560">Oxidoreductase</keyword>
<evidence type="ECO:0000256" key="1">
    <source>
        <dbReference type="ARBA" id="ARBA00001974"/>
    </source>
</evidence>
<evidence type="ECO:0000256" key="9">
    <source>
        <dbReference type="ARBA" id="ARBA00022857"/>
    </source>
</evidence>
<keyword evidence="6 16" id="KW-0132">Cell division</keyword>
<evidence type="ECO:0000256" key="2">
    <source>
        <dbReference type="ARBA" id="ARBA00003921"/>
    </source>
</evidence>
<dbReference type="SUPFAM" id="SSF56194">
    <property type="entry name" value="Uridine diphospho-N-Acetylenolpyruvylglucosamine reductase, MurB, C-terminal domain"/>
    <property type="match status" value="1"/>
</dbReference>
<evidence type="ECO:0000256" key="6">
    <source>
        <dbReference type="ARBA" id="ARBA00022618"/>
    </source>
</evidence>
<dbReference type="GO" id="GO:0071949">
    <property type="term" value="F:FAD binding"/>
    <property type="evidence" value="ECO:0007669"/>
    <property type="project" value="InterPro"/>
</dbReference>
<dbReference type="SUPFAM" id="SSF56176">
    <property type="entry name" value="FAD-binding/transporter-associated domain-like"/>
    <property type="match status" value="1"/>
</dbReference>
<evidence type="ECO:0000313" key="19">
    <source>
        <dbReference type="Proteomes" id="UP000176651"/>
    </source>
</evidence>
<dbReference type="InterPro" id="IPR011601">
    <property type="entry name" value="MurB_C"/>
</dbReference>
<evidence type="ECO:0000256" key="11">
    <source>
        <dbReference type="ARBA" id="ARBA00022984"/>
    </source>
</evidence>
<keyword evidence="8 16" id="KW-0274">FAD</keyword>
<evidence type="ECO:0000256" key="10">
    <source>
        <dbReference type="ARBA" id="ARBA00022960"/>
    </source>
</evidence>
<evidence type="ECO:0000256" key="8">
    <source>
        <dbReference type="ARBA" id="ARBA00022827"/>
    </source>
</evidence>
<feature type="active site" evidence="16">
    <location>
        <position position="174"/>
    </location>
</feature>
<comment type="similarity">
    <text evidence="16">Belongs to the MurB family.</text>
</comment>
<name>A0A1F4NRX8_UNCK3</name>
<evidence type="ECO:0000256" key="7">
    <source>
        <dbReference type="ARBA" id="ARBA00022630"/>
    </source>
</evidence>
<keyword evidence="5 16" id="KW-0963">Cytoplasm</keyword>